<evidence type="ECO:0000313" key="6">
    <source>
        <dbReference type="Proteomes" id="UP000235145"/>
    </source>
</evidence>
<evidence type="ECO:0000259" key="4">
    <source>
        <dbReference type="Pfam" id="PF01212"/>
    </source>
</evidence>
<comment type="caution">
    <text evidence="5">The sequence shown here is derived from an EMBL/GenBank/DDBJ whole genome shotgun (WGS) entry which is preliminary data.</text>
</comment>
<evidence type="ECO:0000256" key="3">
    <source>
        <dbReference type="ARBA" id="ARBA00022898"/>
    </source>
</evidence>
<dbReference type="PANTHER" id="PTHR48097">
    <property type="entry name" value="L-THREONINE ALDOLASE-RELATED"/>
    <property type="match status" value="1"/>
</dbReference>
<dbReference type="AlphaFoldDB" id="A0A9R1UTB7"/>
<dbReference type="InterPro" id="IPR001597">
    <property type="entry name" value="ArAA_b-elim_lyase/Thr_aldolase"/>
</dbReference>
<gene>
    <name evidence="5" type="ORF">LSAT_V11C800428310</name>
</gene>
<sequence>MHCYQITYHESSGGRVLSVDYTDLVGELAKKHNLKLHIDEPRIFNAYVALGVSVRRLVQAADSVSVCLSKGLGAPVGSVIVGTKSFIDKARILRKNFRWGNETGGNEGILCAGALAALKENVGKLGNDHKNAKTLAWK</sequence>
<dbReference type="EMBL" id="NBSK02000008">
    <property type="protein sequence ID" value="KAJ0193261.1"/>
    <property type="molecule type" value="Genomic_DNA"/>
</dbReference>
<keyword evidence="6" id="KW-1185">Reference proteome</keyword>
<comment type="cofactor">
    <cofactor evidence="1">
        <name>pyridoxal 5'-phosphate</name>
        <dbReference type="ChEBI" id="CHEBI:597326"/>
    </cofactor>
</comment>
<evidence type="ECO:0000256" key="1">
    <source>
        <dbReference type="ARBA" id="ARBA00001933"/>
    </source>
</evidence>
<name>A0A9R1UTB7_LACSA</name>
<reference evidence="5 6" key="1">
    <citation type="journal article" date="2017" name="Nat. Commun.">
        <title>Genome assembly with in vitro proximity ligation data and whole-genome triplication in lettuce.</title>
        <authorList>
            <person name="Reyes-Chin-Wo S."/>
            <person name="Wang Z."/>
            <person name="Yang X."/>
            <person name="Kozik A."/>
            <person name="Arikit S."/>
            <person name="Song C."/>
            <person name="Xia L."/>
            <person name="Froenicke L."/>
            <person name="Lavelle D.O."/>
            <person name="Truco M.J."/>
            <person name="Xia R."/>
            <person name="Zhu S."/>
            <person name="Xu C."/>
            <person name="Xu H."/>
            <person name="Xu X."/>
            <person name="Cox K."/>
            <person name="Korf I."/>
            <person name="Meyers B.C."/>
            <person name="Michelmore R.W."/>
        </authorList>
    </citation>
    <scope>NUCLEOTIDE SEQUENCE [LARGE SCALE GENOMIC DNA]</scope>
    <source>
        <strain evidence="6">cv. Salinas</strain>
        <tissue evidence="5">Seedlings</tissue>
    </source>
</reference>
<feature type="domain" description="Aromatic amino acid beta-eliminating lyase/threonine aldolase" evidence="4">
    <location>
        <begin position="9"/>
        <end position="136"/>
    </location>
</feature>
<comment type="similarity">
    <text evidence="2">Belongs to the threonine aldolase family.</text>
</comment>
<dbReference type="Pfam" id="PF01212">
    <property type="entry name" value="Beta_elim_lyase"/>
    <property type="match status" value="1"/>
</dbReference>
<dbReference type="Gene3D" id="3.40.640.10">
    <property type="entry name" value="Type I PLP-dependent aspartate aminotransferase-like (Major domain)"/>
    <property type="match status" value="1"/>
</dbReference>
<dbReference type="InterPro" id="IPR015421">
    <property type="entry name" value="PyrdxlP-dep_Trfase_major"/>
</dbReference>
<dbReference type="GO" id="GO:0016829">
    <property type="term" value="F:lyase activity"/>
    <property type="evidence" value="ECO:0007669"/>
    <property type="project" value="InterPro"/>
</dbReference>
<evidence type="ECO:0000313" key="5">
    <source>
        <dbReference type="EMBL" id="KAJ0193261.1"/>
    </source>
</evidence>
<proteinExistence type="inferred from homology"/>
<dbReference type="PANTHER" id="PTHR48097:SF9">
    <property type="entry name" value="L-THREONINE ALDOLASE"/>
    <property type="match status" value="1"/>
</dbReference>
<dbReference type="SUPFAM" id="SSF53383">
    <property type="entry name" value="PLP-dependent transferases"/>
    <property type="match status" value="1"/>
</dbReference>
<accession>A0A9R1UTB7</accession>
<keyword evidence="3" id="KW-0663">Pyridoxal phosphate</keyword>
<dbReference type="InterPro" id="IPR015424">
    <property type="entry name" value="PyrdxlP-dep_Trfase"/>
</dbReference>
<organism evidence="5 6">
    <name type="scientific">Lactuca sativa</name>
    <name type="common">Garden lettuce</name>
    <dbReference type="NCBI Taxonomy" id="4236"/>
    <lineage>
        <taxon>Eukaryota</taxon>
        <taxon>Viridiplantae</taxon>
        <taxon>Streptophyta</taxon>
        <taxon>Embryophyta</taxon>
        <taxon>Tracheophyta</taxon>
        <taxon>Spermatophyta</taxon>
        <taxon>Magnoliopsida</taxon>
        <taxon>eudicotyledons</taxon>
        <taxon>Gunneridae</taxon>
        <taxon>Pentapetalae</taxon>
        <taxon>asterids</taxon>
        <taxon>campanulids</taxon>
        <taxon>Asterales</taxon>
        <taxon>Asteraceae</taxon>
        <taxon>Cichorioideae</taxon>
        <taxon>Cichorieae</taxon>
        <taxon>Lactucinae</taxon>
        <taxon>Lactuca</taxon>
    </lineage>
</organism>
<dbReference type="Proteomes" id="UP000235145">
    <property type="component" value="Unassembled WGS sequence"/>
</dbReference>
<protein>
    <recommendedName>
        <fullName evidence="4">Aromatic amino acid beta-eliminating lyase/threonine aldolase domain-containing protein</fullName>
    </recommendedName>
</protein>
<evidence type="ECO:0000256" key="2">
    <source>
        <dbReference type="ARBA" id="ARBA00006966"/>
    </source>
</evidence>
<dbReference type="GO" id="GO:0006520">
    <property type="term" value="P:amino acid metabolic process"/>
    <property type="evidence" value="ECO:0007669"/>
    <property type="project" value="InterPro"/>
</dbReference>